<dbReference type="SUPFAM" id="SSF56601">
    <property type="entry name" value="beta-lactamase/transpeptidase-like"/>
    <property type="match status" value="1"/>
</dbReference>
<keyword evidence="2" id="KW-0732">Signal</keyword>
<dbReference type="RefSeq" id="WP_258855004.1">
    <property type="nucleotide sequence ID" value="NZ_JANUGV010000001.1"/>
</dbReference>
<dbReference type="Gene3D" id="3.40.710.10">
    <property type="entry name" value="DD-peptidase/beta-lactamase superfamily"/>
    <property type="match status" value="1"/>
</dbReference>
<accession>A0ABT2BFG1</accession>
<gene>
    <name evidence="4" type="ORF">NX773_03630</name>
</gene>
<protein>
    <submittedName>
        <fullName evidence="4">Beta-lactamase family protein</fullName>
    </submittedName>
</protein>
<keyword evidence="1" id="KW-0378">Hydrolase</keyword>
<dbReference type="InterPro" id="IPR006311">
    <property type="entry name" value="TAT_signal"/>
</dbReference>
<comment type="caution">
    <text evidence="4">The sequence shown here is derived from an EMBL/GenBank/DDBJ whole genome shotgun (WGS) entry which is preliminary data.</text>
</comment>
<dbReference type="InterPro" id="IPR050789">
    <property type="entry name" value="Diverse_Enzym_Activities"/>
</dbReference>
<keyword evidence="5" id="KW-1185">Reference proteome</keyword>
<evidence type="ECO:0000313" key="5">
    <source>
        <dbReference type="Proteomes" id="UP001205861"/>
    </source>
</evidence>
<dbReference type="PROSITE" id="PS51318">
    <property type="entry name" value="TAT"/>
    <property type="match status" value="1"/>
</dbReference>
<feature type="signal peptide" evidence="2">
    <location>
        <begin position="1"/>
        <end position="23"/>
    </location>
</feature>
<dbReference type="Pfam" id="PF00144">
    <property type="entry name" value="Beta-lactamase"/>
    <property type="match status" value="1"/>
</dbReference>
<dbReference type="PANTHER" id="PTHR43283">
    <property type="entry name" value="BETA-LACTAMASE-RELATED"/>
    <property type="match status" value="1"/>
</dbReference>
<evidence type="ECO:0000259" key="3">
    <source>
        <dbReference type="Pfam" id="PF00144"/>
    </source>
</evidence>
<feature type="chain" id="PRO_5046624827" evidence="2">
    <location>
        <begin position="24"/>
        <end position="382"/>
    </location>
</feature>
<dbReference type="InterPro" id="IPR012338">
    <property type="entry name" value="Beta-lactam/transpept-like"/>
</dbReference>
<proteinExistence type="predicted"/>
<reference evidence="4 5" key="1">
    <citation type="submission" date="2022-08" db="EMBL/GenBank/DDBJ databases">
        <title>Reclassification of Massilia species as members of the genera Telluria, Duganella, Pseudoduganella, Mokoshia gen. nov. and Zemynaea gen. nov. using orthogonal and non-orthogonal genome-based approaches.</title>
        <authorList>
            <person name="Bowman J.P."/>
        </authorList>
    </citation>
    <scope>NUCLEOTIDE SEQUENCE [LARGE SCALE GENOMIC DNA]</scope>
    <source>
        <strain evidence="4 5">JCM 31607</strain>
    </source>
</reference>
<organism evidence="4 5">
    <name type="scientific">Massilia solisilvae</name>
    <dbReference type="NCBI Taxonomy" id="1811225"/>
    <lineage>
        <taxon>Bacteria</taxon>
        <taxon>Pseudomonadati</taxon>
        <taxon>Pseudomonadota</taxon>
        <taxon>Betaproteobacteria</taxon>
        <taxon>Burkholderiales</taxon>
        <taxon>Oxalobacteraceae</taxon>
        <taxon>Telluria group</taxon>
        <taxon>Massilia</taxon>
    </lineage>
</organism>
<sequence>MTSLPRRTALGLCLALVVRAGFAAAPAPAPYYPPAQSWAHKSPAELGMDPARLAEAVAFAQSHETTRERDFSDQQATFGTPLGSLPTKRAATNGVVIYKGYVVAEFGDTHFVDPTYSVAKSMLSTVAGVAVRDGRIANLDEPVAKLVNDGGYASEHNAPITWKHHLQQESEWEGSLWGKNANFIGHEAFGAGERKPRTFQQPGTFYEYNDVRINRFALSLLRVFGKPVPEVFEQEVMNPIGASNTWKWVPYHNSYVELNGKQVASVSGGTRWGGGMWINSWDMARFGYLWLRGGAWNGKQILPTAYVKAALTPSEHGPDYGYLWWLNTRGKNLPGLPATAFAALGAGSNDIVVSPEHDLVIVWRWHAGNPAEFAKRVIAAIR</sequence>
<dbReference type="PANTHER" id="PTHR43283:SF11">
    <property type="entry name" value="BETA-LACTAMASE-RELATED DOMAIN-CONTAINING PROTEIN"/>
    <property type="match status" value="1"/>
</dbReference>
<name>A0ABT2BFG1_9BURK</name>
<evidence type="ECO:0000313" key="4">
    <source>
        <dbReference type="EMBL" id="MCS0607257.1"/>
    </source>
</evidence>
<evidence type="ECO:0000256" key="1">
    <source>
        <dbReference type="ARBA" id="ARBA00022801"/>
    </source>
</evidence>
<dbReference type="InterPro" id="IPR001466">
    <property type="entry name" value="Beta-lactam-related"/>
</dbReference>
<feature type="domain" description="Beta-lactamase-related" evidence="3">
    <location>
        <begin position="114"/>
        <end position="375"/>
    </location>
</feature>
<dbReference type="Proteomes" id="UP001205861">
    <property type="component" value="Unassembled WGS sequence"/>
</dbReference>
<dbReference type="EMBL" id="JANUGV010000001">
    <property type="protein sequence ID" value="MCS0607257.1"/>
    <property type="molecule type" value="Genomic_DNA"/>
</dbReference>
<evidence type="ECO:0000256" key="2">
    <source>
        <dbReference type="SAM" id="SignalP"/>
    </source>
</evidence>